<name>W4QYI3_HALA3</name>
<proteinExistence type="predicted"/>
<reference evidence="2 3" key="1">
    <citation type="journal article" date="2014" name="Genome Announc.">
        <title>Draft Genome Sequences of Three Alkaliphilic Bacillus Strains, Bacillus wakoensis JCM 9140T, Bacillus akibai JCM 9157T, and Bacillus hemicellulosilyticus JCM 9152T.</title>
        <authorList>
            <person name="Yuki M."/>
            <person name="Oshima K."/>
            <person name="Suda W."/>
            <person name="Oshida Y."/>
            <person name="Kitamura K."/>
            <person name="Iida T."/>
            <person name="Hattori M."/>
            <person name="Ohkuma M."/>
        </authorList>
    </citation>
    <scope>NUCLEOTIDE SEQUENCE [LARGE SCALE GENOMIC DNA]</scope>
    <source>
        <strain evidence="2 3">JCM 9157</strain>
    </source>
</reference>
<accession>W4QYI3</accession>
<keyword evidence="1" id="KW-0472">Membrane</keyword>
<dbReference type="RefSeq" id="WP_156321511.1">
    <property type="nucleotide sequence ID" value="NZ_BAUV01000059.1"/>
</dbReference>
<feature type="transmembrane region" description="Helical" evidence="1">
    <location>
        <begin position="6"/>
        <end position="23"/>
    </location>
</feature>
<evidence type="ECO:0000313" key="2">
    <source>
        <dbReference type="EMBL" id="GAE37205.1"/>
    </source>
</evidence>
<gene>
    <name evidence="2" type="ORF">JCM9157_4473</name>
</gene>
<keyword evidence="3" id="KW-1185">Reference proteome</keyword>
<organism evidence="2 3">
    <name type="scientific">Halalkalibacter akibai (strain ATCC 43226 / DSM 21942 / CIP 109018 / JCM 9157 / 1139)</name>
    <name type="common">Bacillus akibai</name>
    <dbReference type="NCBI Taxonomy" id="1236973"/>
    <lineage>
        <taxon>Bacteria</taxon>
        <taxon>Bacillati</taxon>
        <taxon>Bacillota</taxon>
        <taxon>Bacilli</taxon>
        <taxon>Bacillales</taxon>
        <taxon>Bacillaceae</taxon>
        <taxon>Halalkalibacter</taxon>
    </lineage>
</organism>
<evidence type="ECO:0008006" key="4">
    <source>
        <dbReference type="Google" id="ProtNLM"/>
    </source>
</evidence>
<sequence length="56" mass="6921">MLEFILQNFFFLFILIVIGVFMIRRFKRNTSESSMLKDKDHIESLKRRVEELERKK</sequence>
<evidence type="ECO:0000256" key="1">
    <source>
        <dbReference type="SAM" id="Phobius"/>
    </source>
</evidence>
<evidence type="ECO:0000313" key="3">
    <source>
        <dbReference type="Proteomes" id="UP000018896"/>
    </source>
</evidence>
<keyword evidence="1" id="KW-0812">Transmembrane</keyword>
<keyword evidence="1" id="KW-1133">Transmembrane helix</keyword>
<dbReference type="Proteomes" id="UP000018896">
    <property type="component" value="Unassembled WGS sequence"/>
</dbReference>
<protein>
    <recommendedName>
        <fullName evidence="4">DUF4083 domain-containing protein</fullName>
    </recommendedName>
</protein>
<dbReference type="EMBL" id="BAUV01000059">
    <property type="protein sequence ID" value="GAE37205.1"/>
    <property type="molecule type" value="Genomic_DNA"/>
</dbReference>
<dbReference type="AlphaFoldDB" id="W4QYI3"/>
<comment type="caution">
    <text evidence="2">The sequence shown here is derived from an EMBL/GenBank/DDBJ whole genome shotgun (WGS) entry which is preliminary data.</text>
</comment>